<evidence type="ECO:0000256" key="2">
    <source>
        <dbReference type="ARBA" id="ARBA00023015"/>
    </source>
</evidence>
<feature type="region of interest" description="Disordered" evidence="6">
    <location>
        <begin position="1"/>
        <end position="233"/>
    </location>
</feature>
<dbReference type="Proteomes" id="UP001431429">
    <property type="component" value="Unassembled WGS sequence"/>
</dbReference>
<feature type="region of interest" description="Disordered" evidence="6">
    <location>
        <begin position="468"/>
        <end position="510"/>
    </location>
</feature>
<comment type="similarity">
    <text evidence="1">Belongs to the sigma-70 factor family. ECF subfamily.</text>
</comment>
<sequence length="510" mass="54778">MPAYPPAVRVAREVDASKATEADQTGGAVEADPTGETELAPSNPQIAQEPQHLQAFRVSTVSDESALSASSQPTSTSGTPPVDPTPSPTTSAQPPLAATDPGAAAQMSKPPKSPLGQTAQAPKPSRGKQPHSATRPVPAVKRAARPTPPHPASPAHPVLHPAPPAPAGQHKESTGDTAHTPHTADTADTADTERSDGTERSDDKIAGPPDFDEPSEHQQRPETAREEPSWPQWASRDSLLDAVSGLTPAEAFDGLYTRAAPDLVRQAFLLTGRRQLSHESVERAFHLAWQNWPEVATDRDPVGWVRSAAYEYAMSPWQRLRPAHQDPDTPPLAPERRKLLDALLELPPAYRRTLLLYDGLGLDLPETAAETEASTPATANRVLHARDAIAERLPQLNSPEALHDELIELVRACPTPRPLPAPIVRRNSERHVWFWTRAALTITTLIISVTGLTAATAPTQYQSVVSPGQQIGGVPAHAGPQRLSEHGRELREQLLSDPAHGPGRLVPQTR</sequence>
<organism evidence="8 9">
    <name type="scientific">Streptomyces albipurpureus</name>
    <dbReference type="NCBI Taxonomy" id="2897419"/>
    <lineage>
        <taxon>Bacteria</taxon>
        <taxon>Bacillati</taxon>
        <taxon>Actinomycetota</taxon>
        <taxon>Actinomycetes</taxon>
        <taxon>Kitasatosporales</taxon>
        <taxon>Streptomycetaceae</taxon>
        <taxon>Streptomyces</taxon>
    </lineage>
</organism>
<evidence type="ECO:0000313" key="8">
    <source>
        <dbReference type="EMBL" id="MCM2389389.1"/>
    </source>
</evidence>
<dbReference type="SUPFAM" id="SSF88946">
    <property type="entry name" value="Sigma2 domain of RNA polymerase sigma factors"/>
    <property type="match status" value="1"/>
</dbReference>
<dbReference type="InterPro" id="IPR013325">
    <property type="entry name" value="RNA_pol_sigma_r2"/>
</dbReference>
<accession>A0ABT0ULA2</accession>
<proteinExistence type="inferred from homology"/>
<feature type="compositionally biased region" description="Low complexity" evidence="6">
    <location>
        <begin position="175"/>
        <end position="189"/>
    </location>
</feature>
<keyword evidence="5" id="KW-0804">Transcription</keyword>
<dbReference type="PANTHER" id="PTHR43133">
    <property type="entry name" value="RNA POLYMERASE ECF-TYPE SIGMA FACTO"/>
    <property type="match status" value="1"/>
</dbReference>
<reference evidence="8" key="1">
    <citation type="submission" date="2022-06" db="EMBL/GenBank/DDBJ databases">
        <title>Genome public.</title>
        <authorList>
            <person name="Sun Q."/>
        </authorList>
    </citation>
    <scope>NUCLEOTIDE SEQUENCE</scope>
    <source>
        <strain evidence="8">CWNU-1</strain>
    </source>
</reference>
<feature type="compositionally biased region" description="Basic and acidic residues" evidence="6">
    <location>
        <begin position="10"/>
        <end position="21"/>
    </location>
</feature>
<dbReference type="PANTHER" id="PTHR43133:SF8">
    <property type="entry name" value="RNA POLYMERASE SIGMA FACTOR HI_1459-RELATED"/>
    <property type="match status" value="1"/>
</dbReference>
<dbReference type="InterPro" id="IPR013249">
    <property type="entry name" value="RNA_pol_sigma70_r4_t2"/>
</dbReference>
<gene>
    <name evidence="8" type="ORF">NBG84_13980</name>
</gene>
<dbReference type="RefSeq" id="WP_250919774.1">
    <property type="nucleotide sequence ID" value="NZ_JAMQAW010000010.1"/>
</dbReference>
<dbReference type="InterPro" id="IPR013324">
    <property type="entry name" value="RNA_pol_sigma_r3/r4-like"/>
</dbReference>
<feature type="compositionally biased region" description="Basic and acidic residues" evidence="6">
    <location>
        <begin position="214"/>
        <end position="228"/>
    </location>
</feature>
<evidence type="ECO:0000256" key="6">
    <source>
        <dbReference type="SAM" id="MobiDB-lite"/>
    </source>
</evidence>
<evidence type="ECO:0000256" key="1">
    <source>
        <dbReference type="ARBA" id="ARBA00010641"/>
    </source>
</evidence>
<keyword evidence="4" id="KW-0238">DNA-binding</keyword>
<evidence type="ECO:0000259" key="7">
    <source>
        <dbReference type="Pfam" id="PF08281"/>
    </source>
</evidence>
<dbReference type="InterPro" id="IPR036388">
    <property type="entry name" value="WH-like_DNA-bd_sf"/>
</dbReference>
<dbReference type="SUPFAM" id="SSF88659">
    <property type="entry name" value="Sigma3 and sigma4 domains of RNA polymerase sigma factors"/>
    <property type="match status" value="1"/>
</dbReference>
<dbReference type="EMBL" id="JAMQAW010000010">
    <property type="protein sequence ID" value="MCM2389389.1"/>
    <property type="molecule type" value="Genomic_DNA"/>
</dbReference>
<keyword evidence="9" id="KW-1185">Reference proteome</keyword>
<comment type="caution">
    <text evidence="8">The sequence shown here is derived from an EMBL/GenBank/DDBJ whole genome shotgun (WGS) entry which is preliminary data.</text>
</comment>
<evidence type="ECO:0000256" key="4">
    <source>
        <dbReference type="ARBA" id="ARBA00023125"/>
    </source>
</evidence>
<dbReference type="Pfam" id="PF08281">
    <property type="entry name" value="Sigma70_r4_2"/>
    <property type="match status" value="1"/>
</dbReference>
<name>A0ABT0ULA2_9ACTN</name>
<dbReference type="Gene3D" id="1.10.10.10">
    <property type="entry name" value="Winged helix-like DNA-binding domain superfamily/Winged helix DNA-binding domain"/>
    <property type="match status" value="1"/>
</dbReference>
<evidence type="ECO:0000313" key="9">
    <source>
        <dbReference type="Proteomes" id="UP001431429"/>
    </source>
</evidence>
<feature type="compositionally biased region" description="Pro residues" evidence="6">
    <location>
        <begin position="146"/>
        <end position="166"/>
    </location>
</feature>
<keyword evidence="3" id="KW-0731">Sigma factor</keyword>
<feature type="compositionally biased region" description="Basic and acidic residues" evidence="6">
    <location>
        <begin position="191"/>
        <end position="205"/>
    </location>
</feature>
<keyword evidence="2" id="KW-0805">Transcription regulation</keyword>
<evidence type="ECO:0000256" key="3">
    <source>
        <dbReference type="ARBA" id="ARBA00023082"/>
    </source>
</evidence>
<feature type="domain" description="RNA polymerase sigma factor 70 region 4 type 2" evidence="7">
    <location>
        <begin position="337"/>
        <end position="388"/>
    </location>
</feature>
<feature type="compositionally biased region" description="Low complexity" evidence="6">
    <location>
        <begin position="88"/>
        <end position="99"/>
    </location>
</feature>
<evidence type="ECO:0000256" key="5">
    <source>
        <dbReference type="ARBA" id="ARBA00023163"/>
    </source>
</evidence>
<feature type="compositionally biased region" description="Low complexity" evidence="6">
    <location>
        <begin position="65"/>
        <end position="80"/>
    </location>
</feature>
<feature type="compositionally biased region" description="Basic and acidic residues" evidence="6">
    <location>
        <begin position="483"/>
        <end position="494"/>
    </location>
</feature>
<dbReference type="Gene3D" id="1.10.1740.10">
    <property type="match status" value="1"/>
</dbReference>
<protein>
    <recommendedName>
        <fullName evidence="7">RNA polymerase sigma factor 70 region 4 type 2 domain-containing protein</fullName>
    </recommendedName>
</protein>
<dbReference type="InterPro" id="IPR039425">
    <property type="entry name" value="RNA_pol_sigma-70-like"/>
</dbReference>